<keyword evidence="8 10" id="KW-0472">Membrane</keyword>
<comment type="subunit">
    <text evidence="10">Homooligomer.</text>
</comment>
<keyword evidence="4 10" id="KW-0809">Transit peptide</keyword>
<comment type="subcellular location">
    <subcellularLocation>
        <location evidence="10">Mitochondrion inner membrane</location>
        <topology evidence="10">Multi-pass membrane protein</topology>
    </subcellularLocation>
</comment>
<dbReference type="PANTHER" id="PTHR31961">
    <property type="entry name" value="SENSITIVE TO HIGH EXPRESSION PROTEIN 9, MITOCHONDRIAL"/>
    <property type="match status" value="1"/>
</dbReference>
<accession>M5G4U2</accession>
<feature type="region of interest" description="Disordered" evidence="11">
    <location>
        <begin position="29"/>
        <end position="104"/>
    </location>
</feature>
<dbReference type="OMA" id="WTERNAI"/>
<evidence type="ECO:0000313" key="13">
    <source>
        <dbReference type="Proteomes" id="UP000030653"/>
    </source>
</evidence>
<dbReference type="OrthoDB" id="5595506at2759"/>
<evidence type="ECO:0000256" key="4">
    <source>
        <dbReference type="ARBA" id="ARBA00022946"/>
    </source>
</evidence>
<evidence type="ECO:0000256" key="8">
    <source>
        <dbReference type="ARBA" id="ARBA00023136"/>
    </source>
</evidence>
<comment type="similarity">
    <text evidence="1 10">Belongs to the SHE9 family.</text>
</comment>
<dbReference type="HOGENOM" id="CLU_025632_3_1_1"/>
<feature type="compositionally biased region" description="Low complexity" evidence="11">
    <location>
        <begin position="38"/>
        <end position="69"/>
    </location>
</feature>
<dbReference type="RefSeq" id="XP_040630134.1">
    <property type="nucleotide sequence ID" value="XM_040776314.1"/>
</dbReference>
<dbReference type="Pfam" id="PF05546">
    <property type="entry name" value="She9_MDM33"/>
    <property type="match status" value="1"/>
</dbReference>
<evidence type="ECO:0000256" key="3">
    <source>
        <dbReference type="ARBA" id="ARBA00022792"/>
    </source>
</evidence>
<evidence type="ECO:0000256" key="9">
    <source>
        <dbReference type="ARBA" id="ARBA00024807"/>
    </source>
</evidence>
<keyword evidence="7 10" id="KW-0496">Mitochondrion</keyword>
<dbReference type="GO" id="GO:0005743">
    <property type="term" value="C:mitochondrial inner membrane"/>
    <property type="evidence" value="ECO:0007669"/>
    <property type="project" value="UniProtKB-SubCell"/>
</dbReference>
<evidence type="ECO:0000256" key="7">
    <source>
        <dbReference type="ARBA" id="ARBA00023128"/>
    </source>
</evidence>
<sequence>MRTVRYCLGRGILLEARLEGRLQLTRRYTDSASPRQATTLSSASSSASSSSTSPSTSTTTPTSTTASILLPPPSSPSPSPSSSPLTTPATPTSPPPTPPSPSIQIHRRLNTLFQDASARLSTFGERLNQFTGYAEIEGLKKQEGMHLLHQDARNAKREYELAVSARSACQRQVNDLLQRKSMWTESDVSRFTELVRQDHANEQTEQVAQEGVQKAEEEVERGQGVLMQTILHRYHEEQVWSDKIRSASTYGSLVALGLNMVVFMMAVVVVEPWKRKRLAEVFELRVGEMTREVEGVVREEVGKVGKRLERDERGLEVPRAGVPPVLVQTRTASVQTDITLEEPHEPRERAPWIERDWKSTIVRTWSAIRSRGMEDDQVVLALASTAVGVLGMGMVSLSVWAMRNR</sequence>
<name>M5G4U2_DACPD</name>
<dbReference type="Proteomes" id="UP000030653">
    <property type="component" value="Unassembled WGS sequence"/>
</dbReference>
<dbReference type="AlphaFoldDB" id="M5G4U2"/>
<gene>
    <name evidence="12" type="ORF">DACRYDRAFT_78142</name>
</gene>
<proteinExistence type="inferred from homology"/>
<organism evidence="12 13">
    <name type="scientific">Dacryopinax primogenitus (strain DJM 731)</name>
    <name type="common">Brown rot fungus</name>
    <dbReference type="NCBI Taxonomy" id="1858805"/>
    <lineage>
        <taxon>Eukaryota</taxon>
        <taxon>Fungi</taxon>
        <taxon>Dikarya</taxon>
        <taxon>Basidiomycota</taxon>
        <taxon>Agaricomycotina</taxon>
        <taxon>Dacrymycetes</taxon>
        <taxon>Dacrymycetales</taxon>
        <taxon>Dacrymycetaceae</taxon>
        <taxon>Dacryopinax</taxon>
    </lineage>
</organism>
<comment type="function">
    <text evidence="9">Required for the maintenance of the structure of the mitochondrial inner membrane. Involved in mitochondrial morphology. Causes growth arrest when highly overexpressed.</text>
</comment>
<dbReference type="InterPro" id="IPR008839">
    <property type="entry name" value="MDM33_fungi"/>
</dbReference>
<evidence type="ECO:0000256" key="1">
    <source>
        <dbReference type="ARBA" id="ARBA00007472"/>
    </source>
</evidence>
<evidence type="ECO:0000256" key="10">
    <source>
        <dbReference type="RuleBase" id="RU364128"/>
    </source>
</evidence>
<reference evidence="12 13" key="1">
    <citation type="journal article" date="2012" name="Science">
        <title>The Paleozoic origin of enzymatic lignin decomposition reconstructed from 31 fungal genomes.</title>
        <authorList>
            <person name="Floudas D."/>
            <person name="Binder M."/>
            <person name="Riley R."/>
            <person name="Barry K."/>
            <person name="Blanchette R.A."/>
            <person name="Henrissat B."/>
            <person name="Martinez A.T."/>
            <person name="Otillar R."/>
            <person name="Spatafora J.W."/>
            <person name="Yadav J.S."/>
            <person name="Aerts A."/>
            <person name="Benoit I."/>
            <person name="Boyd A."/>
            <person name="Carlson A."/>
            <person name="Copeland A."/>
            <person name="Coutinho P.M."/>
            <person name="de Vries R.P."/>
            <person name="Ferreira P."/>
            <person name="Findley K."/>
            <person name="Foster B."/>
            <person name="Gaskell J."/>
            <person name="Glotzer D."/>
            <person name="Gorecki P."/>
            <person name="Heitman J."/>
            <person name="Hesse C."/>
            <person name="Hori C."/>
            <person name="Igarashi K."/>
            <person name="Jurgens J.A."/>
            <person name="Kallen N."/>
            <person name="Kersten P."/>
            <person name="Kohler A."/>
            <person name="Kuees U."/>
            <person name="Kumar T.K.A."/>
            <person name="Kuo A."/>
            <person name="LaButti K."/>
            <person name="Larrondo L.F."/>
            <person name="Lindquist E."/>
            <person name="Ling A."/>
            <person name="Lombard V."/>
            <person name="Lucas S."/>
            <person name="Lundell T."/>
            <person name="Martin R."/>
            <person name="McLaughlin D.J."/>
            <person name="Morgenstern I."/>
            <person name="Morin E."/>
            <person name="Murat C."/>
            <person name="Nagy L.G."/>
            <person name="Nolan M."/>
            <person name="Ohm R.A."/>
            <person name="Patyshakuliyeva A."/>
            <person name="Rokas A."/>
            <person name="Ruiz-Duenas F.J."/>
            <person name="Sabat G."/>
            <person name="Salamov A."/>
            <person name="Samejima M."/>
            <person name="Schmutz J."/>
            <person name="Slot J.C."/>
            <person name="St John F."/>
            <person name="Stenlid J."/>
            <person name="Sun H."/>
            <person name="Sun S."/>
            <person name="Syed K."/>
            <person name="Tsang A."/>
            <person name="Wiebenga A."/>
            <person name="Young D."/>
            <person name="Pisabarro A."/>
            <person name="Eastwood D.C."/>
            <person name="Martin F."/>
            <person name="Cullen D."/>
            <person name="Grigoriev I.V."/>
            <person name="Hibbett D.S."/>
        </authorList>
    </citation>
    <scope>NUCLEOTIDE SEQUENCE [LARGE SCALE GENOMIC DNA]</scope>
    <source>
        <strain evidence="12 13">DJM-731 SS1</strain>
    </source>
</reference>
<evidence type="ECO:0000256" key="11">
    <source>
        <dbReference type="SAM" id="MobiDB-lite"/>
    </source>
</evidence>
<keyword evidence="2 10" id="KW-0812">Transmembrane</keyword>
<dbReference type="PANTHER" id="PTHR31961:SF3">
    <property type="entry name" value="SENSITIVE TO HIGH EXPRESSION PROTEIN 9, MITOCHONDRIAL"/>
    <property type="match status" value="1"/>
</dbReference>
<keyword evidence="5 10" id="KW-1133">Transmembrane helix</keyword>
<evidence type="ECO:0000256" key="2">
    <source>
        <dbReference type="ARBA" id="ARBA00022692"/>
    </source>
</evidence>
<keyword evidence="13" id="KW-1185">Reference proteome</keyword>
<feature type="compositionally biased region" description="Pro residues" evidence="11">
    <location>
        <begin position="70"/>
        <end position="81"/>
    </location>
</feature>
<keyword evidence="6" id="KW-0175">Coiled coil</keyword>
<dbReference type="GeneID" id="63691376"/>
<evidence type="ECO:0000256" key="5">
    <source>
        <dbReference type="ARBA" id="ARBA00022989"/>
    </source>
</evidence>
<dbReference type="GO" id="GO:0007007">
    <property type="term" value="P:inner mitochondrial membrane organization"/>
    <property type="evidence" value="ECO:0007669"/>
    <property type="project" value="TreeGrafter"/>
</dbReference>
<feature type="compositionally biased region" description="Pro residues" evidence="11">
    <location>
        <begin position="91"/>
        <end position="101"/>
    </location>
</feature>
<dbReference type="EMBL" id="JH795860">
    <property type="protein sequence ID" value="EJU03240.1"/>
    <property type="molecule type" value="Genomic_DNA"/>
</dbReference>
<evidence type="ECO:0000256" key="6">
    <source>
        <dbReference type="ARBA" id="ARBA00023054"/>
    </source>
</evidence>
<feature type="transmembrane region" description="Helical" evidence="10">
    <location>
        <begin position="250"/>
        <end position="270"/>
    </location>
</feature>
<keyword evidence="3 10" id="KW-0999">Mitochondrion inner membrane</keyword>
<feature type="transmembrane region" description="Helical" evidence="10">
    <location>
        <begin position="378"/>
        <end position="402"/>
    </location>
</feature>
<protein>
    <recommendedName>
        <fullName evidence="10">Sensitive to high expression protein 9, mitochondrial</fullName>
    </recommendedName>
</protein>
<evidence type="ECO:0000313" key="12">
    <source>
        <dbReference type="EMBL" id="EJU03240.1"/>
    </source>
</evidence>